<reference evidence="9 10" key="1">
    <citation type="submission" date="2017-07" db="EMBL/GenBank/DDBJ databases">
        <authorList>
            <person name="Sun Z.S."/>
            <person name="Albrecht U."/>
            <person name="Echele G."/>
            <person name="Lee C.C."/>
        </authorList>
    </citation>
    <scope>NUCLEOTIDE SEQUENCE [LARGE SCALE GENOMIC DNA]</scope>
    <source>
        <strain evidence="10">type strain: KCTC 22618</strain>
    </source>
</reference>
<dbReference type="Proteomes" id="UP000215214">
    <property type="component" value="Chromosome TJEJU"/>
</dbReference>
<evidence type="ECO:0000256" key="6">
    <source>
        <dbReference type="ARBA" id="ARBA00023098"/>
    </source>
</evidence>
<dbReference type="PIRSF" id="PIRSF000126">
    <property type="entry name" value="11-beta-HSD1"/>
    <property type="match status" value="1"/>
</dbReference>
<keyword evidence="5" id="KW-0560">Oxidoreductase</keyword>
<evidence type="ECO:0000256" key="5">
    <source>
        <dbReference type="ARBA" id="ARBA00023002"/>
    </source>
</evidence>
<dbReference type="InterPro" id="IPR036291">
    <property type="entry name" value="NAD(P)-bd_dom_sf"/>
</dbReference>
<dbReference type="PANTHER" id="PTHR43086">
    <property type="entry name" value="VERY-LONG-CHAIN 3-OXOOACYL-COA REDUCTASE"/>
    <property type="match status" value="1"/>
</dbReference>
<comment type="pathway">
    <text evidence="1">Lipid metabolism; fatty acid biosynthesis.</text>
</comment>
<evidence type="ECO:0000256" key="1">
    <source>
        <dbReference type="ARBA" id="ARBA00005194"/>
    </source>
</evidence>
<dbReference type="GO" id="GO:0016491">
    <property type="term" value="F:oxidoreductase activity"/>
    <property type="evidence" value="ECO:0007669"/>
    <property type="project" value="UniProtKB-KW"/>
</dbReference>
<dbReference type="RefSeq" id="WP_095073866.1">
    <property type="nucleotide sequence ID" value="NZ_LT899436.1"/>
</dbReference>
<gene>
    <name evidence="9" type="ORF">TJEJU_3306</name>
</gene>
<dbReference type="Gene3D" id="3.40.50.720">
    <property type="entry name" value="NAD(P)-binding Rossmann-like Domain"/>
    <property type="match status" value="1"/>
</dbReference>
<dbReference type="InterPro" id="IPR002347">
    <property type="entry name" value="SDR_fam"/>
</dbReference>
<name>A0A238UCL2_9FLAO</name>
<dbReference type="InterPro" id="IPR020904">
    <property type="entry name" value="Sc_DH/Rdtase_CS"/>
</dbReference>
<keyword evidence="7" id="KW-0275">Fatty acid biosynthesis</keyword>
<keyword evidence="2" id="KW-0444">Lipid biosynthesis</keyword>
<keyword evidence="10" id="KW-1185">Reference proteome</keyword>
<dbReference type="CDD" id="cd05233">
    <property type="entry name" value="SDR_c"/>
    <property type="match status" value="1"/>
</dbReference>
<evidence type="ECO:0000313" key="9">
    <source>
        <dbReference type="EMBL" id="SNR16957.1"/>
    </source>
</evidence>
<keyword evidence="3" id="KW-0276">Fatty acid metabolism</keyword>
<dbReference type="EMBL" id="LT899436">
    <property type="protein sequence ID" value="SNR16957.1"/>
    <property type="molecule type" value="Genomic_DNA"/>
</dbReference>
<evidence type="ECO:0000313" key="10">
    <source>
        <dbReference type="Proteomes" id="UP000215214"/>
    </source>
</evidence>
<dbReference type="OrthoDB" id="9808814at2"/>
<dbReference type="KEGG" id="tje:TJEJU_3306"/>
<dbReference type="PANTHER" id="PTHR43086:SF2">
    <property type="entry name" value="HYDROXYSTEROID DEHYDROGENASE-LIKE PROTEIN 1"/>
    <property type="match status" value="1"/>
</dbReference>
<evidence type="ECO:0000256" key="7">
    <source>
        <dbReference type="ARBA" id="ARBA00023160"/>
    </source>
</evidence>
<protein>
    <submittedName>
        <fullName evidence="9">Oxidoreductase, short chain dehydrogenase/reductase family protein</fullName>
    </submittedName>
</protein>
<evidence type="ECO:0000256" key="4">
    <source>
        <dbReference type="ARBA" id="ARBA00022857"/>
    </source>
</evidence>
<organism evidence="9 10">
    <name type="scientific">Tenacibaculum jejuense</name>
    <dbReference type="NCBI Taxonomy" id="584609"/>
    <lineage>
        <taxon>Bacteria</taxon>
        <taxon>Pseudomonadati</taxon>
        <taxon>Bacteroidota</taxon>
        <taxon>Flavobacteriia</taxon>
        <taxon>Flavobacteriales</taxon>
        <taxon>Flavobacteriaceae</taxon>
        <taxon>Tenacibaculum</taxon>
    </lineage>
</organism>
<dbReference type="SUPFAM" id="SSF51735">
    <property type="entry name" value="NAD(P)-binding Rossmann-fold domains"/>
    <property type="match status" value="1"/>
</dbReference>
<sequence length="261" mass="28987">MKNNFALITGASQGLGLALAEELAKQKFNLLLAALPNENLSDTSERIANDFNVTVDYFEADMTEKSNVIALGEWANNYKVSILINNAGSGGSKRITEVSLEYIEKIIQLNVTSTSMLTKLLLPNLIESKEGYIMNISSMAAFSPMGYKTVYPASKKFIDHFSMGLREELKDKNVSVTVVYPGPMKTNDEVTSRIESQSKFVNLGVVELDEIARMSISKMFKGKRRVVPGRLNRISKFILSVLPSNTKIKMLSNAMRKEIQA</sequence>
<dbReference type="PRINTS" id="PR00080">
    <property type="entry name" value="SDRFAMILY"/>
</dbReference>
<dbReference type="PROSITE" id="PS00061">
    <property type="entry name" value="ADH_SHORT"/>
    <property type="match status" value="1"/>
</dbReference>
<dbReference type="AlphaFoldDB" id="A0A238UCL2"/>
<evidence type="ECO:0000256" key="3">
    <source>
        <dbReference type="ARBA" id="ARBA00022832"/>
    </source>
</evidence>
<accession>A0A238UCL2</accession>
<dbReference type="GO" id="GO:0030497">
    <property type="term" value="P:fatty acid elongation"/>
    <property type="evidence" value="ECO:0007669"/>
    <property type="project" value="TreeGrafter"/>
</dbReference>
<proteinExistence type="inferred from homology"/>
<keyword evidence="4" id="KW-0521">NADP</keyword>
<evidence type="ECO:0000256" key="2">
    <source>
        <dbReference type="ARBA" id="ARBA00022516"/>
    </source>
</evidence>
<dbReference type="Pfam" id="PF00106">
    <property type="entry name" value="adh_short"/>
    <property type="match status" value="1"/>
</dbReference>
<comment type="similarity">
    <text evidence="8">Belongs to the short-chain dehydrogenases/reductases (SDR) family.</text>
</comment>
<dbReference type="PRINTS" id="PR00081">
    <property type="entry name" value="GDHRDH"/>
</dbReference>
<keyword evidence="6" id="KW-0443">Lipid metabolism</keyword>
<evidence type="ECO:0000256" key="8">
    <source>
        <dbReference type="RuleBase" id="RU000363"/>
    </source>
</evidence>